<dbReference type="GO" id="GO:0003756">
    <property type="term" value="F:protein disulfide isomerase activity"/>
    <property type="evidence" value="ECO:0007669"/>
    <property type="project" value="UniProtKB-EC"/>
</dbReference>
<dbReference type="FunFam" id="3.40.30.10:FF:000115">
    <property type="entry name" value="protein disulfide-isomerase TMX3 isoform X1"/>
    <property type="match status" value="1"/>
</dbReference>
<protein>
    <recommendedName>
        <fullName evidence="15">Protein disulfide-isomerase TMX3</fullName>
        <ecNumber evidence="4">5.3.4.1</ecNumber>
    </recommendedName>
    <alternativeName>
        <fullName evidence="16">Thioredoxin domain-containing protein 10</fullName>
    </alternativeName>
    <alternativeName>
        <fullName evidence="17">Thioredoxin-related transmembrane protein 3</fullName>
    </alternativeName>
</protein>
<feature type="chain" id="PRO_5040341891" description="Protein disulfide-isomerase TMX3" evidence="19">
    <location>
        <begin position="23"/>
        <end position="648"/>
    </location>
</feature>
<evidence type="ECO:0000256" key="6">
    <source>
        <dbReference type="ARBA" id="ARBA00022729"/>
    </source>
</evidence>
<evidence type="ECO:0000256" key="11">
    <source>
        <dbReference type="ARBA" id="ARBA00023180"/>
    </source>
</evidence>
<evidence type="ECO:0000256" key="2">
    <source>
        <dbReference type="ARBA" id="ARBA00004389"/>
    </source>
</evidence>
<dbReference type="InterPro" id="IPR013766">
    <property type="entry name" value="Thioredoxin_domain"/>
</dbReference>
<keyword evidence="9" id="KW-0472">Membrane</keyword>
<comment type="catalytic activity">
    <reaction evidence="1">
        <text>Catalyzes the rearrangement of -S-S- bonds in proteins.</text>
        <dbReference type="EC" id="5.3.4.1"/>
    </reaction>
</comment>
<dbReference type="PANTHER" id="PTHR46426">
    <property type="entry name" value="PROTEIN DISULFIDE-ISOMERASE TMX3"/>
    <property type="match status" value="1"/>
</dbReference>
<feature type="compositionally biased region" description="Acidic residues" evidence="18">
    <location>
        <begin position="603"/>
        <end position="633"/>
    </location>
</feature>
<evidence type="ECO:0000259" key="20">
    <source>
        <dbReference type="PROSITE" id="PS51352"/>
    </source>
</evidence>
<feature type="compositionally biased region" description="Basic and acidic residues" evidence="18">
    <location>
        <begin position="634"/>
        <end position="648"/>
    </location>
</feature>
<dbReference type="CDD" id="cd03000">
    <property type="entry name" value="PDI_a_TMX3"/>
    <property type="match status" value="1"/>
</dbReference>
<dbReference type="PROSITE" id="PS51352">
    <property type="entry name" value="THIOREDOXIN_2"/>
    <property type="match status" value="1"/>
</dbReference>
<feature type="region of interest" description="Disordered" evidence="18">
    <location>
        <begin position="577"/>
        <end position="648"/>
    </location>
</feature>
<evidence type="ECO:0000256" key="16">
    <source>
        <dbReference type="ARBA" id="ARBA00078921"/>
    </source>
</evidence>
<reference evidence="21" key="1">
    <citation type="journal article" date="2023" name="Science">
        <title>Genome structures resolve the early diversification of teleost fishes.</title>
        <authorList>
            <person name="Parey E."/>
            <person name="Louis A."/>
            <person name="Montfort J."/>
            <person name="Bouchez O."/>
            <person name="Roques C."/>
            <person name="Iampietro C."/>
            <person name="Lluch J."/>
            <person name="Castinel A."/>
            <person name="Donnadieu C."/>
            <person name="Desvignes T."/>
            <person name="Floi Bucao C."/>
            <person name="Jouanno E."/>
            <person name="Wen M."/>
            <person name="Mejri S."/>
            <person name="Dirks R."/>
            <person name="Jansen H."/>
            <person name="Henkel C."/>
            <person name="Chen W.J."/>
            <person name="Zahm M."/>
            <person name="Cabau C."/>
            <person name="Klopp C."/>
            <person name="Thompson A.W."/>
            <person name="Robinson-Rechavi M."/>
            <person name="Braasch I."/>
            <person name="Lecointre G."/>
            <person name="Bobe J."/>
            <person name="Postlethwait J.H."/>
            <person name="Berthelot C."/>
            <person name="Roest Crollius H."/>
            <person name="Guiguen Y."/>
        </authorList>
    </citation>
    <scope>NUCLEOTIDE SEQUENCE</scope>
    <source>
        <strain evidence="21">WJC10195</strain>
    </source>
</reference>
<keyword evidence="5" id="KW-0812">Transmembrane</keyword>
<comment type="similarity">
    <text evidence="3">Belongs to the protein disulfide isomerase family.</text>
</comment>
<evidence type="ECO:0000256" key="19">
    <source>
        <dbReference type="SAM" id="SignalP"/>
    </source>
</evidence>
<feature type="region of interest" description="Disordered" evidence="18">
    <location>
        <begin position="326"/>
        <end position="356"/>
    </location>
</feature>
<evidence type="ECO:0000256" key="14">
    <source>
        <dbReference type="ARBA" id="ARBA00045246"/>
    </source>
</evidence>
<dbReference type="FunFam" id="3.40.30.10:FF:000121">
    <property type="entry name" value="protein disulfide-isomerase TMX3 isoform X1"/>
    <property type="match status" value="1"/>
</dbReference>
<gene>
    <name evidence="21" type="ORF">SKAU_G00379680</name>
</gene>
<keyword evidence="22" id="KW-1185">Reference proteome</keyword>
<keyword evidence="13" id="KW-0676">Redox-active center</keyword>
<feature type="signal peptide" evidence="19">
    <location>
        <begin position="1"/>
        <end position="22"/>
    </location>
</feature>
<evidence type="ECO:0000256" key="3">
    <source>
        <dbReference type="ARBA" id="ARBA00006347"/>
    </source>
</evidence>
<keyword evidence="6 19" id="KW-0732">Signal</keyword>
<evidence type="ECO:0000256" key="9">
    <source>
        <dbReference type="ARBA" id="ARBA00023136"/>
    </source>
</evidence>
<evidence type="ECO:0000256" key="17">
    <source>
        <dbReference type="ARBA" id="ARBA00082271"/>
    </source>
</evidence>
<evidence type="ECO:0000256" key="18">
    <source>
        <dbReference type="SAM" id="MobiDB-lite"/>
    </source>
</evidence>
<evidence type="ECO:0000256" key="10">
    <source>
        <dbReference type="ARBA" id="ARBA00023157"/>
    </source>
</evidence>
<evidence type="ECO:0000256" key="5">
    <source>
        <dbReference type="ARBA" id="ARBA00022692"/>
    </source>
</evidence>
<comment type="subcellular location">
    <subcellularLocation>
        <location evidence="2">Endoplasmic reticulum membrane</location>
        <topology evidence="2">Single-pass membrane protein</topology>
    </subcellularLocation>
</comment>
<evidence type="ECO:0000313" key="21">
    <source>
        <dbReference type="EMBL" id="KAJ8336748.1"/>
    </source>
</evidence>
<keyword evidence="7" id="KW-0256">Endoplasmic reticulum</keyword>
<dbReference type="InterPro" id="IPR052250">
    <property type="entry name" value="PDI_TMX3"/>
</dbReference>
<dbReference type="EC" id="5.3.4.1" evidence="4"/>
<evidence type="ECO:0000256" key="1">
    <source>
        <dbReference type="ARBA" id="ARBA00001182"/>
    </source>
</evidence>
<proteinExistence type="inferred from homology"/>
<keyword evidence="8" id="KW-1133">Transmembrane helix</keyword>
<feature type="compositionally biased region" description="Acidic residues" evidence="18">
    <location>
        <begin position="581"/>
        <end position="591"/>
    </location>
</feature>
<dbReference type="AlphaFoldDB" id="A0A9Q1ICI3"/>
<dbReference type="InterPro" id="IPR036249">
    <property type="entry name" value="Thioredoxin-like_sf"/>
</dbReference>
<keyword evidence="11" id="KW-0325">Glycoprotein</keyword>
<feature type="domain" description="Thioredoxin" evidence="20">
    <location>
        <begin position="13"/>
        <end position="127"/>
    </location>
</feature>
<dbReference type="PANTHER" id="PTHR46426:SF1">
    <property type="entry name" value="PROTEIN DISULFIDE-ISOMERASE TMX3"/>
    <property type="match status" value="1"/>
</dbReference>
<dbReference type="Proteomes" id="UP001152622">
    <property type="component" value="Chromosome 19"/>
</dbReference>
<keyword evidence="12" id="KW-0413">Isomerase</keyword>
<comment type="function">
    <text evidence="14">Probable disulfide isomerase, which participates in the folding of proteins containing disulfide bonds. May act as a dithiol oxidase. Acts as a regulator of endoplasmic reticulum-mitochondria contact sites via its ability to regulate redox signals.</text>
</comment>
<dbReference type="PROSITE" id="PS00194">
    <property type="entry name" value="THIOREDOXIN_1"/>
    <property type="match status" value="1"/>
</dbReference>
<comment type="caution">
    <text evidence="21">The sequence shown here is derived from an EMBL/GenBank/DDBJ whole genome shotgun (WGS) entry which is preliminary data.</text>
</comment>
<dbReference type="SUPFAM" id="SSF52833">
    <property type="entry name" value="Thioredoxin-like"/>
    <property type="match status" value="1"/>
</dbReference>
<evidence type="ECO:0000256" key="4">
    <source>
        <dbReference type="ARBA" id="ARBA00012723"/>
    </source>
</evidence>
<dbReference type="OrthoDB" id="74910at2759"/>
<evidence type="ECO:0000313" key="22">
    <source>
        <dbReference type="Proteomes" id="UP001152622"/>
    </source>
</evidence>
<evidence type="ECO:0000256" key="7">
    <source>
        <dbReference type="ARBA" id="ARBA00022824"/>
    </source>
</evidence>
<name>A0A9Q1ICI3_SYNKA</name>
<sequence>MANDKAVLTCAVVLLNIAASLAYVEDLDDTFKDSRMDEVWLVEFYAPWCGYCKKLEPVWHEIGAELKSSGSLINVGKMDATAYSGVASEFGVRGYPTIKLIKGELAYNYRGARTKDDIIEFANRVAGPVVRSLPSQPMFEHVVSHHSVVFVYIGGESPLKEKYIEVASELIVYTYFFFASEDVLPKDVTLQEIPTVAVFKDGTYFLYDAVLQLSRAAVLLESLAANYNRQDILRPRPSQRMSTRVLSITCWMSPFQRRPGGRRVAEEQGVQAEAHHEGGPVVGVGQALGAVQRVQHEHQPLPVLPQPRVRLLHLPVVEELLPHPEAQQEGVPAPDPHHEHPSVRGVRQDRDAQGVRPVERVRVSGIGGGGRGGGAQVGWIDADWLERAASCPLIGSAELTFLNDAGKLVAIAVVDEKSPTDESTRYKTLIQRLATEYRDHYSRDFQFGHMDGNDYINSLIMGEVNVPSIIVVNTSNDQYFLPGEPVETMEQLLHFINGVLDGSAKAQGGDGILQRVKRIAYDARSTVMSVFRSSPLLGCFLFGLPLGIISLMCYGMCAAESDDGSEEAELLKRDALAENRADEEEEEEEEADAGRGGGAEPEGSGEEGGGEEEEEEEGEEEEEEEGEEEEEEGKEQHEVKSSVDKKVD</sequence>
<evidence type="ECO:0000256" key="13">
    <source>
        <dbReference type="ARBA" id="ARBA00023284"/>
    </source>
</evidence>
<dbReference type="EMBL" id="JAINUF010000019">
    <property type="protein sequence ID" value="KAJ8336748.1"/>
    <property type="molecule type" value="Genomic_DNA"/>
</dbReference>
<organism evidence="21 22">
    <name type="scientific">Synaphobranchus kaupii</name>
    <name type="common">Kaup's arrowtooth eel</name>
    <dbReference type="NCBI Taxonomy" id="118154"/>
    <lineage>
        <taxon>Eukaryota</taxon>
        <taxon>Metazoa</taxon>
        <taxon>Chordata</taxon>
        <taxon>Craniata</taxon>
        <taxon>Vertebrata</taxon>
        <taxon>Euteleostomi</taxon>
        <taxon>Actinopterygii</taxon>
        <taxon>Neopterygii</taxon>
        <taxon>Teleostei</taxon>
        <taxon>Anguilliformes</taxon>
        <taxon>Synaphobranchidae</taxon>
        <taxon>Synaphobranchus</taxon>
    </lineage>
</organism>
<feature type="compositionally biased region" description="Basic and acidic residues" evidence="18">
    <location>
        <begin position="335"/>
        <end position="356"/>
    </location>
</feature>
<dbReference type="Gene3D" id="3.40.30.10">
    <property type="entry name" value="Glutaredoxin"/>
    <property type="match status" value="2"/>
</dbReference>
<dbReference type="GO" id="GO:0005789">
    <property type="term" value="C:endoplasmic reticulum membrane"/>
    <property type="evidence" value="ECO:0007669"/>
    <property type="project" value="UniProtKB-SubCell"/>
</dbReference>
<keyword evidence="10" id="KW-1015">Disulfide bond</keyword>
<evidence type="ECO:0000256" key="15">
    <source>
        <dbReference type="ARBA" id="ARBA00067400"/>
    </source>
</evidence>
<evidence type="ECO:0000256" key="8">
    <source>
        <dbReference type="ARBA" id="ARBA00022989"/>
    </source>
</evidence>
<dbReference type="Pfam" id="PF00085">
    <property type="entry name" value="Thioredoxin"/>
    <property type="match status" value="1"/>
</dbReference>
<dbReference type="PRINTS" id="PR00421">
    <property type="entry name" value="THIOREDOXIN"/>
</dbReference>
<dbReference type="InterPro" id="IPR017937">
    <property type="entry name" value="Thioredoxin_CS"/>
</dbReference>
<evidence type="ECO:0000256" key="12">
    <source>
        <dbReference type="ARBA" id="ARBA00023235"/>
    </source>
</evidence>
<dbReference type="GO" id="GO:0009986">
    <property type="term" value="C:cell surface"/>
    <property type="evidence" value="ECO:0007669"/>
    <property type="project" value="TreeGrafter"/>
</dbReference>
<accession>A0A9Q1ICI3</accession>